<feature type="signal peptide" evidence="1">
    <location>
        <begin position="1"/>
        <end position="27"/>
    </location>
</feature>
<dbReference type="STRING" id="280871.TL10_11805"/>
<reference evidence="2 3" key="1">
    <citation type="submission" date="2015-01" db="EMBL/GenBank/DDBJ databases">
        <title>Genome sequence of Mycobacterium llatzerense and Mycobacterium immunogenum recovered from brain abscess.</title>
        <authorList>
            <person name="Greninger A.L."/>
            <person name="Langelier C."/>
            <person name="Cunningham G."/>
            <person name="Chiu C.Y."/>
            <person name="Miller S."/>
        </authorList>
    </citation>
    <scope>NUCLEOTIDE SEQUENCE [LARGE SCALE GENOMIC DNA]</scope>
    <source>
        <strain evidence="2 3">CLUC14</strain>
    </source>
</reference>
<dbReference type="EMBL" id="JXST01000014">
    <property type="protein sequence ID" value="KIU16739.1"/>
    <property type="molecule type" value="Genomic_DNA"/>
</dbReference>
<gene>
    <name evidence="2" type="ORF">TL10_11805</name>
</gene>
<protein>
    <submittedName>
        <fullName evidence="2">Uncharacterized protein</fullName>
    </submittedName>
</protein>
<dbReference type="AlphaFoldDB" id="A0A0D1JVZ6"/>
<evidence type="ECO:0000313" key="2">
    <source>
        <dbReference type="EMBL" id="KIU16739.1"/>
    </source>
</evidence>
<dbReference type="OrthoDB" id="4381691at2"/>
<evidence type="ECO:0000313" key="3">
    <source>
        <dbReference type="Proteomes" id="UP000032221"/>
    </source>
</evidence>
<evidence type="ECO:0000256" key="1">
    <source>
        <dbReference type="SAM" id="SignalP"/>
    </source>
</evidence>
<dbReference type="Proteomes" id="UP000032221">
    <property type="component" value="Unassembled WGS sequence"/>
</dbReference>
<sequence>MMLNSTRSFVITSAAILALSGSSAVAAADPPAPGTPCGGDKVITSINTCEPLNSSCTGYDGMLIGRVAADGRCVIPGLAGTSW</sequence>
<accession>A0A0D1JVZ6</accession>
<dbReference type="RefSeq" id="WP_043402509.1">
    <property type="nucleotide sequence ID" value="NZ_JXST01000014.1"/>
</dbReference>
<dbReference type="PATRIC" id="fig|280871.6.peg.2450"/>
<comment type="caution">
    <text evidence="2">The sequence shown here is derived from an EMBL/GenBank/DDBJ whole genome shotgun (WGS) entry which is preliminary data.</text>
</comment>
<name>A0A0D1JVZ6_9MYCO</name>
<organism evidence="2 3">
    <name type="scientific">Mycolicibacterium llatzerense</name>
    <dbReference type="NCBI Taxonomy" id="280871"/>
    <lineage>
        <taxon>Bacteria</taxon>
        <taxon>Bacillati</taxon>
        <taxon>Actinomycetota</taxon>
        <taxon>Actinomycetes</taxon>
        <taxon>Mycobacteriales</taxon>
        <taxon>Mycobacteriaceae</taxon>
        <taxon>Mycolicibacterium</taxon>
    </lineage>
</organism>
<feature type="chain" id="PRO_5002246925" evidence="1">
    <location>
        <begin position="28"/>
        <end position="83"/>
    </location>
</feature>
<keyword evidence="3" id="KW-1185">Reference proteome</keyword>
<keyword evidence="1" id="KW-0732">Signal</keyword>
<proteinExistence type="predicted"/>